<dbReference type="SUPFAM" id="SSF53850">
    <property type="entry name" value="Periplasmic binding protein-like II"/>
    <property type="match status" value="1"/>
</dbReference>
<dbReference type="RefSeq" id="WP_047221835.1">
    <property type="nucleotide sequence ID" value="NZ_JWIO01000004.1"/>
</dbReference>
<sequence>MPSWQNQRLGSFSSDNLVFPVQIYLLHYDTGAKRLEPWVASSWTKNDENIEFTFTIRPGITFSDGTQLTPEAVARNFDVFGHGDEKRRIPVHAQLSRGYDHAEVDGDKVRIVLSAPNQQFLVDTTRINSGLVAARTLDLEFEEAGIPKNVISAGPFVFESQVPNQQVTLRRREDFTWGQPSSPNKGAAYLEKIIWRVLPEVGLRTGALRSGQVDVVRSIQPSDEEALLAEGYRILAPQPPLGAVNAANFRISNPLVSDERVRRALRIGTNLRGLQETALTPRYLVSTSLLHTANPNHSDLSGLFAFDLTRARALLDEAGWAQGPDGVRARDGRCA</sequence>
<dbReference type="Gene3D" id="3.10.105.10">
    <property type="entry name" value="Dipeptide-binding Protein, Domain 3"/>
    <property type="match status" value="1"/>
</dbReference>
<name>A0ABR5F723_9ACTN</name>
<dbReference type="PANTHER" id="PTHR30290">
    <property type="entry name" value="PERIPLASMIC BINDING COMPONENT OF ABC TRANSPORTER"/>
    <property type="match status" value="1"/>
</dbReference>
<dbReference type="Pfam" id="PF00496">
    <property type="entry name" value="SBP_bac_5"/>
    <property type="match status" value="1"/>
</dbReference>
<dbReference type="EMBL" id="JWIO01000004">
    <property type="protein sequence ID" value="KLL12535.1"/>
    <property type="molecule type" value="Genomic_DNA"/>
</dbReference>
<keyword evidence="3" id="KW-0813">Transport</keyword>
<dbReference type="Proteomes" id="UP000035425">
    <property type="component" value="Unassembled WGS sequence"/>
</dbReference>
<evidence type="ECO:0000256" key="4">
    <source>
        <dbReference type="ARBA" id="ARBA00022729"/>
    </source>
</evidence>
<comment type="caution">
    <text evidence="6">The sequence shown here is derived from an EMBL/GenBank/DDBJ whole genome shotgun (WGS) entry which is preliminary data.</text>
</comment>
<keyword evidence="4" id="KW-0732">Signal</keyword>
<gene>
    <name evidence="6" type="ORF">FrCorBMG51_04620</name>
</gene>
<dbReference type="InterPro" id="IPR039424">
    <property type="entry name" value="SBP_5"/>
</dbReference>
<comment type="subcellular location">
    <subcellularLocation>
        <location evidence="1">Cell envelope</location>
    </subcellularLocation>
</comment>
<feature type="domain" description="Solute-binding protein family 5" evidence="5">
    <location>
        <begin position="35"/>
        <end position="328"/>
    </location>
</feature>
<proteinExistence type="inferred from homology"/>
<evidence type="ECO:0000259" key="5">
    <source>
        <dbReference type="Pfam" id="PF00496"/>
    </source>
</evidence>
<evidence type="ECO:0000256" key="3">
    <source>
        <dbReference type="ARBA" id="ARBA00022448"/>
    </source>
</evidence>
<accession>A0ABR5F723</accession>
<evidence type="ECO:0000313" key="7">
    <source>
        <dbReference type="Proteomes" id="UP000035425"/>
    </source>
</evidence>
<dbReference type="Gene3D" id="3.40.190.10">
    <property type="entry name" value="Periplasmic binding protein-like II"/>
    <property type="match status" value="1"/>
</dbReference>
<keyword evidence="7" id="KW-1185">Reference proteome</keyword>
<evidence type="ECO:0000256" key="2">
    <source>
        <dbReference type="ARBA" id="ARBA00005695"/>
    </source>
</evidence>
<evidence type="ECO:0000313" key="6">
    <source>
        <dbReference type="EMBL" id="KLL12535.1"/>
    </source>
</evidence>
<dbReference type="InterPro" id="IPR000914">
    <property type="entry name" value="SBP_5_dom"/>
</dbReference>
<reference evidence="6 7" key="1">
    <citation type="submission" date="2014-12" db="EMBL/GenBank/DDBJ databases">
        <title>Frankia sp. BMG5.1 draft genome.</title>
        <authorList>
            <person name="Gtari M."/>
            <person name="Ghodhbane-Gtari F."/>
            <person name="Nouioui I."/>
            <person name="Ktari A."/>
            <person name="Hezbri K."/>
            <person name="Mimouni W."/>
            <person name="Sbissi I."/>
            <person name="Ayari A."/>
            <person name="Yamanaka T."/>
            <person name="Normand P."/>
            <person name="Tisa L.S."/>
            <person name="Boudabous A."/>
        </authorList>
    </citation>
    <scope>NUCLEOTIDE SEQUENCE [LARGE SCALE GENOMIC DNA]</scope>
    <source>
        <strain evidence="6 7">BMG5.1</strain>
    </source>
</reference>
<comment type="similarity">
    <text evidence="2">Belongs to the bacterial solute-binding protein 5 family.</text>
</comment>
<evidence type="ECO:0000256" key="1">
    <source>
        <dbReference type="ARBA" id="ARBA00004196"/>
    </source>
</evidence>
<organism evidence="6 7">
    <name type="scientific">Protofrankia coriariae</name>
    <dbReference type="NCBI Taxonomy" id="1562887"/>
    <lineage>
        <taxon>Bacteria</taxon>
        <taxon>Bacillati</taxon>
        <taxon>Actinomycetota</taxon>
        <taxon>Actinomycetes</taxon>
        <taxon>Frankiales</taxon>
        <taxon>Frankiaceae</taxon>
        <taxon>Protofrankia</taxon>
    </lineage>
</organism>
<dbReference type="PANTHER" id="PTHR30290:SF10">
    <property type="entry name" value="PERIPLASMIC OLIGOPEPTIDE-BINDING PROTEIN-RELATED"/>
    <property type="match status" value="1"/>
</dbReference>
<protein>
    <recommendedName>
        <fullName evidence="5">Solute-binding protein family 5 domain-containing protein</fullName>
    </recommendedName>
</protein>